<evidence type="ECO:0000313" key="5">
    <source>
        <dbReference type="Proteomes" id="UP000823862"/>
    </source>
</evidence>
<evidence type="ECO:0000256" key="2">
    <source>
        <dbReference type="SAM" id="Phobius"/>
    </source>
</evidence>
<dbReference type="Proteomes" id="UP000823862">
    <property type="component" value="Unassembled WGS sequence"/>
</dbReference>
<keyword evidence="2" id="KW-0812">Transmembrane</keyword>
<reference evidence="4" key="2">
    <citation type="submission" date="2021-04" db="EMBL/GenBank/DDBJ databases">
        <authorList>
            <person name="Gilroy R."/>
        </authorList>
    </citation>
    <scope>NUCLEOTIDE SEQUENCE</scope>
    <source>
        <strain evidence="4">ChiHjej12B11-9795</strain>
    </source>
</reference>
<dbReference type="PANTHER" id="PTHR10953:SF102">
    <property type="entry name" value="ADENYLYLTRANSFERASE AND SULFURTRANSFERASE MOCS3"/>
    <property type="match status" value="1"/>
</dbReference>
<dbReference type="PANTHER" id="PTHR10953">
    <property type="entry name" value="UBIQUITIN-ACTIVATING ENZYME E1"/>
    <property type="match status" value="1"/>
</dbReference>
<dbReference type="InterPro" id="IPR000594">
    <property type="entry name" value="ThiF_NAD_FAD-bd"/>
</dbReference>
<name>A0A9D2HUS7_9BACE</name>
<organism evidence="4 5">
    <name type="scientific">Candidatus Bacteroides avicola</name>
    <dbReference type="NCBI Taxonomy" id="2838468"/>
    <lineage>
        <taxon>Bacteria</taxon>
        <taxon>Pseudomonadati</taxon>
        <taxon>Bacteroidota</taxon>
        <taxon>Bacteroidia</taxon>
        <taxon>Bacteroidales</taxon>
        <taxon>Bacteroidaceae</taxon>
        <taxon>Bacteroides</taxon>
    </lineage>
</organism>
<dbReference type="SUPFAM" id="SSF69572">
    <property type="entry name" value="Activating enzymes of the ubiquitin-like proteins"/>
    <property type="match status" value="1"/>
</dbReference>
<dbReference type="GO" id="GO:0004792">
    <property type="term" value="F:thiosulfate-cyanide sulfurtransferase activity"/>
    <property type="evidence" value="ECO:0007669"/>
    <property type="project" value="TreeGrafter"/>
</dbReference>
<dbReference type="GO" id="GO:0005829">
    <property type="term" value="C:cytosol"/>
    <property type="evidence" value="ECO:0007669"/>
    <property type="project" value="TreeGrafter"/>
</dbReference>
<dbReference type="Pfam" id="PF00899">
    <property type="entry name" value="ThiF"/>
    <property type="match status" value="1"/>
</dbReference>
<dbReference type="InterPro" id="IPR035985">
    <property type="entry name" value="Ubiquitin-activating_enz"/>
</dbReference>
<evidence type="ECO:0000256" key="1">
    <source>
        <dbReference type="ARBA" id="ARBA00009919"/>
    </source>
</evidence>
<feature type="domain" description="THIF-type NAD/FAD binding fold" evidence="3">
    <location>
        <begin position="7"/>
        <end position="229"/>
    </location>
</feature>
<dbReference type="GO" id="GO:0008146">
    <property type="term" value="F:sulfotransferase activity"/>
    <property type="evidence" value="ECO:0007669"/>
    <property type="project" value="TreeGrafter"/>
</dbReference>
<reference evidence="4" key="1">
    <citation type="journal article" date="2021" name="PeerJ">
        <title>Extensive microbial diversity within the chicken gut microbiome revealed by metagenomics and culture.</title>
        <authorList>
            <person name="Gilroy R."/>
            <person name="Ravi A."/>
            <person name="Getino M."/>
            <person name="Pursley I."/>
            <person name="Horton D.L."/>
            <person name="Alikhan N.F."/>
            <person name="Baker D."/>
            <person name="Gharbi K."/>
            <person name="Hall N."/>
            <person name="Watson M."/>
            <person name="Adriaenssens E.M."/>
            <person name="Foster-Nyarko E."/>
            <person name="Jarju S."/>
            <person name="Secka A."/>
            <person name="Antonio M."/>
            <person name="Oren A."/>
            <person name="Chaudhuri R.R."/>
            <person name="La Ragione R."/>
            <person name="Hildebrand F."/>
            <person name="Pallen M.J."/>
        </authorList>
    </citation>
    <scope>NUCLEOTIDE SEQUENCE</scope>
    <source>
        <strain evidence="4">ChiHjej12B11-9795</strain>
    </source>
</reference>
<dbReference type="GO" id="GO:0016779">
    <property type="term" value="F:nucleotidyltransferase activity"/>
    <property type="evidence" value="ECO:0007669"/>
    <property type="project" value="TreeGrafter"/>
</dbReference>
<proteinExistence type="inferred from homology"/>
<evidence type="ECO:0000259" key="3">
    <source>
        <dbReference type="Pfam" id="PF00899"/>
    </source>
</evidence>
<comment type="similarity">
    <text evidence="1">Belongs to the HesA/MoeB/ThiF family.</text>
</comment>
<dbReference type="AlphaFoldDB" id="A0A9D2HUS7"/>
<dbReference type="CDD" id="cd00757">
    <property type="entry name" value="ThiF_MoeB_HesA_family"/>
    <property type="match status" value="1"/>
</dbReference>
<feature type="transmembrane region" description="Helical" evidence="2">
    <location>
        <begin position="29"/>
        <end position="56"/>
    </location>
</feature>
<keyword evidence="2" id="KW-1133">Transmembrane helix</keyword>
<keyword evidence="2" id="KW-0472">Membrane</keyword>
<dbReference type="FunFam" id="3.40.50.720:FF:000080">
    <property type="entry name" value="Thiazole biosynthesis adenylyltransferase ThiF"/>
    <property type="match status" value="1"/>
</dbReference>
<dbReference type="Gene3D" id="3.40.50.720">
    <property type="entry name" value="NAD(P)-binding Rossmann-like Domain"/>
    <property type="match status" value="1"/>
</dbReference>
<accession>A0A9D2HUS7</accession>
<comment type="caution">
    <text evidence="4">The sequence shown here is derived from an EMBL/GenBank/DDBJ whole genome shotgun (WGS) entry which is preliminary data.</text>
</comment>
<protein>
    <submittedName>
        <fullName evidence="4">HesA/MoeB/ThiF family protein</fullName>
    </submittedName>
</protein>
<dbReference type="GO" id="GO:0008641">
    <property type="term" value="F:ubiquitin-like modifier activating enzyme activity"/>
    <property type="evidence" value="ECO:0007669"/>
    <property type="project" value="InterPro"/>
</dbReference>
<evidence type="ECO:0000313" key="4">
    <source>
        <dbReference type="EMBL" id="HJA84746.1"/>
    </source>
</evidence>
<gene>
    <name evidence="4" type="ORF">H9950_00845</name>
</gene>
<dbReference type="InterPro" id="IPR045886">
    <property type="entry name" value="ThiF/MoeB/HesA"/>
</dbReference>
<sequence length="233" mass="25973">MEDKQRYDRQIALPEIGAEGQKRISQARVLLVGVGGLGCPAALYLVAAGIGTLGMVDDDIVSLNNLQRQILYAEADLDQPKVLFATRRLRELNSRVAIQMHPYRLTKRNVEELVANYDVVVDGCDNFQTRYLLADACAMQAKPYVYGAVRGFQGQVSVFNYGPHPRHYRHLYPDEEEMLRLLPDKAIIGVTAGITACAQASEVLKIIAGFGQVLSGRLWTIDLRTLQSHILEF</sequence>
<dbReference type="EMBL" id="DWZI01000003">
    <property type="protein sequence ID" value="HJA84746.1"/>
    <property type="molecule type" value="Genomic_DNA"/>
</dbReference>